<evidence type="ECO:0000313" key="3">
    <source>
        <dbReference type="Proteomes" id="UP000009168"/>
    </source>
</evidence>
<name>W7XFT8_TETTS</name>
<accession>W7XFT8</accession>
<gene>
    <name evidence="2" type="ORF">TTHERM_000545778</name>
</gene>
<feature type="transmembrane region" description="Helical" evidence="1">
    <location>
        <begin position="12"/>
        <end position="29"/>
    </location>
</feature>
<dbReference type="InParanoid" id="W7XFT8"/>
<feature type="transmembrane region" description="Helical" evidence="1">
    <location>
        <begin position="98"/>
        <end position="123"/>
    </location>
</feature>
<keyword evidence="3" id="KW-1185">Reference proteome</keyword>
<evidence type="ECO:0000256" key="1">
    <source>
        <dbReference type="SAM" id="Phobius"/>
    </source>
</evidence>
<dbReference type="Proteomes" id="UP000009168">
    <property type="component" value="Unassembled WGS sequence"/>
</dbReference>
<protein>
    <submittedName>
        <fullName evidence="2">Transmembrane protein, putative</fullName>
    </submittedName>
</protein>
<dbReference type="KEGG" id="tet:TTHERM_000545778"/>
<dbReference type="RefSeq" id="XP_012650730.1">
    <property type="nucleotide sequence ID" value="XM_012795276.1"/>
</dbReference>
<proteinExistence type="predicted"/>
<sequence>MELIKIIQQSYFYIFFIHIQIIDYIYIFSLTKDCLFDSLIYLLTEPVKKIACIYFKQILKERLKMATNFLYQQITNLDLYSVPFQYNLKSQQKSSKTFIGGFCSLIVIIISLIYLLYLSILYFSNQIQPTISTKSKITMDSFSVEIPNDFITIKIILSSGQNLIDYQKQSGKQLLLVGMQHKRRDQTNSSNFILDYYKMDVCEDTSLAGYYCINFNKQLGVQNNNKTSIQLNFNSTQDQQDKLMLIWSMCDKRYIEVGEYEQNCINLIP</sequence>
<keyword evidence="1" id="KW-0472">Membrane</keyword>
<evidence type="ECO:0000313" key="2">
    <source>
        <dbReference type="EMBL" id="EWS76737.1"/>
    </source>
</evidence>
<keyword evidence="1" id="KW-1133">Transmembrane helix</keyword>
<reference evidence="3" key="1">
    <citation type="journal article" date="2006" name="PLoS Biol.">
        <title>Macronuclear genome sequence of the ciliate Tetrahymena thermophila, a model eukaryote.</title>
        <authorList>
            <person name="Eisen J.A."/>
            <person name="Coyne R.S."/>
            <person name="Wu M."/>
            <person name="Wu D."/>
            <person name="Thiagarajan M."/>
            <person name="Wortman J.R."/>
            <person name="Badger J.H."/>
            <person name="Ren Q."/>
            <person name="Amedeo P."/>
            <person name="Jones K.M."/>
            <person name="Tallon L.J."/>
            <person name="Delcher A.L."/>
            <person name="Salzberg S.L."/>
            <person name="Silva J.C."/>
            <person name="Haas B.J."/>
            <person name="Majoros W.H."/>
            <person name="Farzad M."/>
            <person name="Carlton J.M."/>
            <person name="Smith R.K. Jr."/>
            <person name="Garg J."/>
            <person name="Pearlman R.E."/>
            <person name="Karrer K.M."/>
            <person name="Sun L."/>
            <person name="Manning G."/>
            <person name="Elde N.C."/>
            <person name="Turkewitz A.P."/>
            <person name="Asai D.J."/>
            <person name="Wilkes D.E."/>
            <person name="Wang Y."/>
            <person name="Cai H."/>
            <person name="Collins K."/>
            <person name="Stewart B.A."/>
            <person name="Lee S.R."/>
            <person name="Wilamowska K."/>
            <person name="Weinberg Z."/>
            <person name="Ruzzo W.L."/>
            <person name="Wloga D."/>
            <person name="Gaertig J."/>
            <person name="Frankel J."/>
            <person name="Tsao C.-C."/>
            <person name="Gorovsky M.A."/>
            <person name="Keeling P.J."/>
            <person name="Waller R.F."/>
            <person name="Patron N.J."/>
            <person name="Cherry J.M."/>
            <person name="Stover N.A."/>
            <person name="Krieger C.J."/>
            <person name="del Toro C."/>
            <person name="Ryder H.F."/>
            <person name="Williamson S.C."/>
            <person name="Barbeau R.A."/>
            <person name="Hamilton E.P."/>
            <person name="Orias E."/>
        </authorList>
    </citation>
    <scope>NUCLEOTIDE SEQUENCE [LARGE SCALE GENOMIC DNA]</scope>
    <source>
        <strain evidence="3">SB210</strain>
    </source>
</reference>
<keyword evidence="1 2" id="KW-0812">Transmembrane</keyword>
<dbReference type="EMBL" id="GG662864">
    <property type="protein sequence ID" value="EWS76737.1"/>
    <property type="molecule type" value="Genomic_DNA"/>
</dbReference>
<organism evidence="2 3">
    <name type="scientific">Tetrahymena thermophila (strain SB210)</name>
    <dbReference type="NCBI Taxonomy" id="312017"/>
    <lineage>
        <taxon>Eukaryota</taxon>
        <taxon>Sar</taxon>
        <taxon>Alveolata</taxon>
        <taxon>Ciliophora</taxon>
        <taxon>Intramacronucleata</taxon>
        <taxon>Oligohymenophorea</taxon>
        <taxon>Hymenostomatida</taxon>
        <taxon>Tetrahymenina</taxon>
        <taxon>Tetrahymenidae</taxon>
        <taxon>Tetrahymena</taxon>
    </lineage>
</organism>
<dbReference type="GeneID" id="24439512"/>
<dbReference type="AlphaFoldDB" id="W7XFT8"/>